<evidence type="ECO:0000313" key="4">
    <source>
        <dbReference type="Proteomes" id="UP001611339"/>
    </source>
</evidence>
<dbReference type="SMART" id="SM00422">
    <property type="entry name" value="HTH_MERR"/>
    <property type="match status" value="1"/>
</dbReference>
<protein>
    <submittedName>
        <fullName evidence="3">MerR family transcriptional regulator</fullName>
    </submittedName>
</protein>
<sequence length="217" mass="23488">MRIAELSRATGVSTTTIKYYIREGLLPSGLLTSSNQARYTEDHVHRLRLIRALLDLGGLTISRIRSVVTALDDPDTTFDPCAMTAEGSCTGPLAPLTADPRTVETVRSLTERRGWDAPVDSQEFATVVRLLDVLYDLGQERFADRLDDYAAAAERVAAVDEEVLRSCDDARSRAESLVVGTALGDSLLSALRRLARTGRSTSPVSVFVTSGASDARS</sequence>
<dbReference type="InterPro" id="IPR000551">
    <property type="entry name" value="MerR-type_HTH_dom"/>
</dbReference>
<reference evidence="3 4" key="1">
    <citation type="submission" date="2024-10" db="EMBL/GenBank/DDBJ databases">
        <title>The Natural Products Discovery Center: Release of the First 8490 Sequenced Strains for Exploring Actinobacteria Biosynthetic Diversity.</title>
        <authorList>
            <person name="Kalkreuter E."/>
            <person name="Kautsar S.A."/>
            <person name="Yang D."/>
            <person name="Bader C.D."/>
            <person name="Teijaro C.N."/>
            <person name="Fluegel L."/>
            <person name="Davis C.M."/>
            <person name="Simpson J.R."/>
            <person name="Lauterbach L."/>
            <person name="Steele A.D."/>
            <person name="Gui C."/>
            <person name="Meng S."/>
            <person name="Li G."/>
            <person name="Viehrig K."/>
            <person name="Ye F."/>
            <person name="Su P."/>
            <person name="Kiefer A.F."/>
            <person name="Nichols A."/>
            <person name="Cepeda A.J."/>
            <person name="Yan W."/>
            <person name="Fan B."/>
            <person name="Jiang Y."/>
            <person name="Adhikari A."/>
            <person name="Zheng C.-J."/>
            <person name="Schuster L."/>
            <person name="Cowan T.M."/>
            <person name="Smanski M.J."/>
            <person name="Chevrette M.G."/>
            <person name="De Carvalho L.P.S."/>
            <person name="Shen B."/>
        </authorList>
    </citation>
    <scope>NUCLEOTIDE SEQUENCE [LARGE SCALE GENOMIC DNA]</scope>
    <source>
        <strain evidence="3 4">NPDC020602</strain>
    </source>
</reference>
<evidence type="ECO:0000313" key="3">
    <source>
        <dbReference type="EMBL" id="MFI1718272.1"/>
    </source>
</evidence>
<organism evidence="3 4">
    <name type="scientific">Streptomyces litmocidini</name>
    <dbReference type="NCBI Taxonomy" id="67318"/>
    <lineage>
        <taxon>Bacteria</taxon>
        <taxon>Bacillati</taxon>
        <taxon>Actinomycetota</taxon>
        <taxon>Actinomycetes</taxon>
        <taxon>Kitasatosporales</taxon>
        <taxon>Streptomycetaceae</taxon>
        <taxon>Streptomyces</taxon>
    </lineage>
</organism>
<dbReference type="SUPFAM" id="SSF46955">
    <property type="entry name" value="Putative DNA-binding domain"/>
    <property type="match status" value="1"/>
</dbReference>
<feature type="domain" description="HTH merR-type" evidence="2">
    <location>
        <begin position="1"/>
        <end position="70"/>
    </location>
</feature>
<dbReference type="CDD" id="cd04780">
    <property type="entry name" value="HTH_MerR-like_sg5"/>
    <property type="match status" value="1"/>
</dbReference>
<evidence type="ECO:0000259" key="2">
    <source>
        <dbReference type="PROSITE" id="PS50937"/>
    </source>
</evidence>
<proteinExistence type="predicted"/>
<dbReference type="PROSITE" id="PS50937">
    <property type="entry name" value="HTH_MERR_2"/>
    <property type="match status" value="1"/>
</dbReference>
<dbReference type="Proteomes" id="UP001611339">
    <property type="component" value="Unassembled WGS sequence"/>
</dbReference>
<dbReference type="EMBL" id="JBIRUI010000020">
    <property type="protein sequence ID" value="MFI1718272.1"/>
    <property type="molecule type" value="Genomic_DNA"/>
</dbReference>
<name>A0ABW7UIX5_9ACTN</name>
<dbReference type="Pfam" id="PF13411">
    <property type="entry name" value="MerR_1"/>
    <property type="match status" value="1"/>
</dbReference>
<accession>A0ABW7UIX5</accession>
<comment type="caution">
    <text evidence="3">The sequence shown here is derived from an EMBL/GenBank/DDBJ whole genome shotgun (WGS) entry which is preliminary data.</text>
</comment>
<dbReference type="InterPro" id="IPR009061">
    <property type="entry name" value="DNA-bd_dom_put_sf"/>
</dbReference>
<dbReference type="RefSeq" id="WP_398712860.1">
    <property type="nucleotide sequence ID" value="NZ_JBIRUI010000020.1"/>
</dbReference>
<evidence type="ECO:0000256" key="1">
    <source>
        <dbReference type="ARBA" id="ARBA00023125"/>
    </source>
</evidence>
<dbReference type="PANTHER" id="PTHR30204:SF98">
    <property type="entry name" value="HTH-TYPE TRANSCRIPTIONAL REGULATOR ADHR"/>
    <property type="match status" value="1"/>
</dbReference>
<dbReference type="InterPro" id="IPR047057">
    <property type="entry name" value="MerR_fam"/>
</dbReference>
<gene>
    <name evidence="3" type="ORF">ACH407_32510</name>
</gene>
<keyword evidence="1" id="KW-0238">DNA-binding</keyword>
<dbReference type="PANTHER" id="PTHR30204">
    <property type="entry name" value="REDOX-CYCLING DRUG-SENSING TRANSCRIPTIONAL ACTIVATOR SOXR"/>
    <property type="match status" value="1"/>
</dbReference>
<dbReference type="Gene3D" id="1.10.1660.10">
    <property type="match status" value="1"/>
</dbReference>
<keyword evidence="4" id="KW-1185">Reference proteome</keyword>
<dbReference type="PRINTS" id="PR00040">
    <property type="entry name" value="HTHMERR"/>
</dbReference>